<dbReference type="Pfam" id="PF06089">
    <property type="entry name" value="Asparaginase_II"/>
    <property type="match status" value="1"/>
</dbReference>
<reference evidence="1 2" key="1">
    <citation type="journal article" date="2019" name="mSystems">
        <title>Life at home and on the roam: Genomic adaptions reflect the dual lifestyle of an intracellular, facultative symbiont.</title>
        <authorList>
            <person name="Burgsdorf I."/>
        </authorList>
    </citation>
    <scope>NUCLEOTIDE SEQUENCE [LARGE SCALE GENOMIC DNA]</scope>
    <source>
        <strain evidence="1">277cV</strain>
    </source>
</reference>
<dbReference type="EMBL" id="SRMO01000059">
    <property type="protein sequence ID" value="TGG92698.1"/>
    <property type="molecule type" value="Genomic_DNA"/>
</dbReference>
<evidence type="ECO:0000313" key="2">
    <source>
        <dbReference type="Proteomes" id="UP000317990"/>
    </source>
</evidence>
<sequence length="327" mass="35384">MMAASRFSLGSRSGGSPLDVRLLRDGVTESVHRAHAVVVDVRGRVLMRAGDAGLTTFIRSALKPIQATLLISSGAADHYGLRERELAIACASHAGTVAHARVAFRILWQARIDPQQLQCPVPEGRTNSLEHNCSGKHAAFLAVCRQMGWPLETYMAADQPLQQEVVRRVAQLLGMPSQELPVARDDCGVPTLQLQLCQMALLYALLSASDQPDLERLSRSMLAQPVLVAGQGRFDTELMRLGLGMVVSKGGAEGIQCLGRVGQGLGMAIKVEDGSGRAKYAVALHLLEQLGWITSDTIAELGLRFRELGPHLKLRVEGELRFDGQNV</sequence>
<dbReference type="Proteomes" id="UP000317990">
    <property type="component" value="Unassembled WGS sequence"/>
</dbReference>
<dbReference type="PANTHER" id="PTHR42110:SF1">
    <property type="entry name" value="L-ASPARAGINASE, PUTATIVE (AFU_ORTHOLOGUE AFUA_3G11890)-RELATED"/>
    <property type="match status" value="1"/>
</dbReference>
<gene>
    <name evidence="1" type="ORF">ERJ67_05560</name>
</gene>
<dbReference type="PANTHER" id="PTHR42110">
    <property type="entry name" value="L-ASPARAGINASE, PUTATIVE (AFU_ORTHOLOGUE AFUA_3G11890)-RELATED"/>
    <property type="match status" value="1"/>
</dbReference>
<proteinExistence type="predicted"/>
<dbReference type="AlphaFoldDB" id="A0A524RNS9"/>
<comment type="caution">
    <text evidence="1">The sequence shown here is derived from an EMBL/GenBank/DDBJ whole genome shotgun (WGS) entry which is preliminary data.</text>
</comment>
<dbReference type="InterPro" id="IPR010349">
    <property type="entry name" value="Asparaginase_II"/>
</dbReference>
<name>A0A524RNS9_9CHRO</name>
<organism evidence="1 2">
    <name type="scientific">Aphanocapsa feldmannii 277cV</name>
    <dbReference type="NCBI Taxonomy" id="2507553"/>
    <lineage>
        <taxon>Bacteria</taxon>
        <taxon>Bacillati</taxon>
        <taxon>Cyanobacteriota</taxon>
        <taxon>Cyanophyceae</taxon>
        <taxon>Oscillatoriophycideae</taxon>
        <taxon>Chroococcales</taxon>
        <taxon>Microcystaceae</taxon>
        <taxon>Aphanocapsa</taxon>
    </lineage>
</organism>
<evidence type="ECO:0000313" key="1">
    <source>
        <dbReference type="EMBL" id="TGG92698.1"/>
    </source>
</evidence>
<accession>A0A524RNS9</accession>
<protein>
    <submittedName>
        <fullName evidence="1">Asparaginase</fullName>
    </submittedName>
</protein>